<accession>A0A0G4F704</accession>
<protein>
    <submittedName>
        <fullName evidence="2">Uncharacterized protein</fullName>
    </submittedName>
</protein>
<proteinExistence type="predicted"/>
<sequence>MPAHTSKRRACQVPTSACVVVVVFKVRIERWPHGRPSRQKNTRLASNGDFLTPVVTPTRLSDPGRRF</sequence>
<dbReference type="VEuPathDB" id="CryptoDB:Vbra_2510"/>
<name>A0A0G4F704_VITBC</name>
<dbReference type="AlphaFoldDB" id="A0A0G4F704"/>
<feature type="region of interest" description="Disordered" evidence="1">
    <location>
        <begin position="34"/>
        <end position="67"/>
    </location>
</feature>
<evidence type="ECO:0000256" key="1">
    <source>
        <dbReference type="SAM" id="MobiDB-lite"/>
    </source>
</evidence>
<organism evidence="2 3">
    <name type="scientific">Vitrella brassicaformis (strain CCMP3155)</name>
    <dbReference type="NCBI Taxonomy" id="1169540"/>
    <lineage>
        <taxon>Eukaryota</taxon>
        <taxon>Sar</taxon>
        <taxon>Alveolata</taxon>
        <taxon>Colpodellida</taxon>
        <taxon>Vitrellaceae</taxon>
        <taxon>Vitrella</taxon>
    </lineage>
</organism>
<dbReference type="InParanoid" id="A0A0G4F704"/>
<gene>
    <name evidence="2" type="ORF">Vbra_2510</name>
</gene>
<dbReference type="EMBL" id="CDMY01000380">
    <property type="protein sequence ID" value="CEM07901.1"/>
    <property type="molecule type" value="Genomic_DNA"/>
</dbReference>
<evidence type="ECO:0000313" key="3">
    <source>
        <dbReference type="Proteomes" id="UP000041254"/>
    </source>
</evidence>
<evidence type="ECO:0000313" key="2">
    <source>
        <dbReference type="EMBL" id="CEM07901.1"/>
    </source>
</evidence>
<reference evidence="2 3" key="1">
    <citation type="submission" date="2014-11" db="EMBL/GenBank/DDBJ databases">
        <authorList>
            <person name="Zhu J."/>
            <person name="Qi W."/>
            <person name="Song R."/>
        </authorList>
    </citation>
    <scope>NUCLEOTIDE SEQUENCE [LARGE SCALE GENOMIC DNA]</scope>
</reference>
<keyword evidence="3" id="KW-1185">Reference proteome</keyword>
<dbReference type="Proteomes" id="UP000041254">
    <property type="component" value="Unassembled WGS sequence"/>
</dbReference>